<gene>
    <name evidence="2" type="ORF">LY90DRAFT_519825</name>
</gene>
<feature type="repeat" description="ANK" evidence="1">
    <location>
        <begin position="79"/>
        <end position="106"/>
    </location>
</feature>
<dbReference type="AlphaFoldDB" id="A0A1Y1YQG1"/>
<dbReference type="OrthoDB" id="2095664at2759"/>
<proteinExistence type="predicted"/>
<dbReference type="SUPFAM" id="SSF48403">
    <property type="entry name" value="Ankyrin repeat"/>
    <property type="match status" value="1"/>
</dbReference>
<organism evidence="2 3">
    <name type="scientific">Neocallimastix californiae</name>
    <dbReference type="NCBI Taxonomy" id="1754190"/>
    <lineage>
        <taxon>Eukaryota</taxon>
        <taxon>Fungi</taxon>
        <taxon>Fungi incertae sedis</taxon>
        <taxon>Chytridiomycota</taxon>
        <taxon>Chytridiomycota incertae sedis</taxon>
        <taxon>Neocallimastigomycetes</taxon>
        <taxon>Neocallimastigales</taxon>
        <taxon>Neocallimastigaceae</taxon>
        <taxon>Neocallimastix</taxon>
    </lineage>
</organism>
<comment type="caution">
    <text evidence="2">The sequence shown here is derived from an EMBL/GenBank/DDBJ whole genome shotgun (WGS) entry which is preliminary data.</text>
</comment>
<dbReference type="InterPro" id="IPR002110">
    <property type="entry name" value="Ankyrin_rpt"/>
</dbReference>
<dbReference type="EMBL" id="MCOG01000529">
    <property type="protein sequence ID" value="ORY00260.1"/>
    <property type="molecule type" value="Genomic_DNA"/>
</dbReference>
<sequence length="122" mass="14473">MIITEKEKIKQMIEGLLYVSHNKYDIVKCLVENDSEEYSYKINFKVQPEIFNHFNKIIKYIVEIKDEANDLGKNVIIFLYFVVKIDNIEIAKLMIEKGADINFKDSEEMAFLNYAKRKEIII</sequence>
<accession>A0A1Y1YQG1</accession>
<dbReference type="Gene3D" id="1.25.40.20">
    <property type="entry name" value="Ankyrin repeat-containing domain"/>
    <property type="match status" value="1"/>
</dbReference>
<dbReference type="Proteomes" id="UP000193920">
    <property type="component" value="Unassembled WGS sequence"/>
</dbReference>
<dbReference type="PROSITE" id="PS50088">
    <property type="entry name" value="ANK_REPEAT"/>
    <property type="match status" value="1"/>
</dbReference>
<evidence type="ECO:0000313" key="3">
    <source>
        <dbReference type="Proteomes" id="UP000193920"/>
    </source>
</evidence>
<dbReference type="Pfam" id="PF00023">
    <property type="entry name" value="Ank"/>
    <property type="match status" value="1"/>
</dbReference>
<name>A0A1Y1YQG1_9FUNG</name>
<keyword evidence="3" id="KW-1185">Reference proteome</keyword>
<keyword evidence="1" id="KW-0040">ANK repeat</keyword>
<dbReference type="InterPro" id="IPR036770">
    <property type="entry name" value="Ankyrin_rpt-contain_sf"/>
</dbReference>
<evidence type="ECO:0000313" key="2">
    <source>
        <dbReference type="EMBL" id="ORY00260.1"/>
    </source>
</evidence>
<protein>
    <submittedName>
        <fullName evidence="2">Uncharacterized protein</fullName>
    </submittedName>
</protein>
<reference evidence="2 3" key="1">
    <citation type="submission" date="2016-08" db="EMBL/GenBank/DDBJ databases">
        <title>A Parts List for Fungal Cellulosomes Revealed by Comparative Genomics.</title>
        <authorList>
            <consortium name="DOE Joint Genome Institute"/>
            <person name="Haitjema C.H."/>
            <person name="Gilmore S.P."/>
            <person name="Henske J.K."/>
            <person name="Solomon K.V."/>
            <person name="De Groot R."/>
            <person name="Kuo A."/>
            <person name="Mondo S.J."/>
            <person name="Salamov A.A."/>
            <person name="Labutti K."/>
            <person name="Zhao Z."/>
            <person name="Chiniquy J."/>
            <person name="Barry K."/>
            <person name="Brewer H.M."/>
            <person name="Purvine S.O."/>
            <person name="Wright A.T."/>
            <person name="Boxma B."/>
            <person name="Van Alen T."/>
            <person name="Hackstein J.H."/>
            <person name="Baker S.E."/>
            <person name="Grigoriev I.V."/>
            <person name="O'Malley M.A."/>
        </authorList>
    </citation>
    <scope>NUCLEOTIDE SEQUENCE [LARGE SCALE GENOMIC DNA]</scope>
    <source>
        <strain evidence="2 3">G1</strain>
    </source>
</reference>
<evidence type="ECO:0000256" key="1">
    <source>
        <dbReference type="PROSITE-ProRule" id="PRU00023"/>
    </source>
</evidence>